<protein>
    <submittedName>
        <fullName evidence="1">Uncharacterized protein</fullName>
    </submittedName>
</protein>
<keyword evidence="2" id="KW-1185">Reference proteome</keyword>
<evidence type="ECO:0000313" key="1">
    <source>
        <dbReference type="EMBL" id="UNK46702.1"/>
    </source>
</evidence>
<dbReference type="EMBL" id="CP093326">
    <property type="protein sequence ID" value="UNK46702.1"/>
    <property type="molecule type" value="Genomic_DNA"/>
</dbReference>
<organism evidence="1 2">
    <name type="scientific">Arthrobacter sulfonylureivorans</name>
    <dbReference type="NCBI Taxonomy" id="2486855"/>
    <lineage>
        <taxon>Bacteria</taxon>
        <taxon>Bacillati</taxon>
        <taxon>Actinomycetota</taxon>
        <taxon>Actinomycetes</taxon>
        <taxon>Micrococcales</taxon>
        <taxon>Micrococcaceae</taxon>
        <taxon>Arthrobacter</taxon>
    </lineage>
</organism>
<proteinExistence type="predicted"/>
<dbReference type="RefSeq" id="WP_127512783.1">
    <property type="nucleotide sequence ID" value="NZ_CP093326.1"/>
</dbReference>
<accession>A0ABY3WB66</accession>
<name>A0ABY3WB66_9MICC</name>
<gene>
    <name evidence="1" type="ORF">MNQ99_04930</name>
</gene>
<sequence length="167" mass="19671">MSRRNQPQPTVDDILREFFAQQRQSRPIREDRSLRLEAHLRSCIEACGPDYISEEWWLMLEIERCFEPKDTFARLLPADFLLPPMHDFLSPEWLFDHGTDRLVQVNHSYRLVCWLCSSGSVNLRALRPSIIQFMIRHDELAVRPRAHKGPDRLLQPADAPITREDLP</sequence>
<dbReference type="Proteomes" id="UP000829069">
    <property type="component" value="Chromosome"/>
</dbReference>
<reference evidence="1 2" key="1">
    <citation type="submission" date="2022-03" db="EMBL/GenBank/DDBJ databases">
        <title>Isotopic signatures of nitrous oxide derived from detoxification processes.</title>
        <authorList>
            <person name="Behrendt U."/>
            <person name="Buchen C."/>
            <person name="Well R."/>
            <person name="Ulrich A."/>
            <person name="Rohe L."/>
            <person name="Kolb S."/>
            <person name="Schloter M."/>
            <person name="Horn M.A."/>
            <person name="Augustin J."/>
        </authorList>
    </citation>
    <scope>NUCLEOTIDE SEQUENCE [LARGE SCALE GENOMIC DNA]</scope>
    <source>
        <strain evidence="1 2">S4-C24</strain>
    </source>
</reference>
<evidence type="ECO:0000313" key="2">
    <source>
        <dbReference type="Proteomes" id="UP000829069"/>
    </source>
</evidence>